<organism evidence="8">
    <name type="scientific">hydrothermal vent metagenome</name>
    <dbReference type="NCBI Taxonomy" id="652676"/>
    <lineage>
        <taxon>unclassified sequences</taxon>
        <taxon>metagenomes</taxon>
        <taxon>ecological metagenomes</taxon>
    </lineage>
</organism>
<gene>
    <name evidence="8" type="ORF">MNB_SV-3-508</name>
</gene>
<feature type="transmembrane region" description="Helical" evidence="6">
    <location>
        <begin position="254"/>
        <end position="273"/>
    </location>
</feature>
<feature type="transmembrane region" description="Helical" evidence="6">
    <location>
        <begin position="349"/>
        <end position="382"/>
    </location>
</feature>
<dbReference type="EMBL" id="FPHI01000024">
    <property type="protein sequence ID" value="SFV63788.1"/>
    <property type="molecule type" value="Genomic_DNA"/>
</dbReference>
<dbReference type="PANTHER" id="PTHR30489">
    <property type="entry name" value="LIPOPROTEIN-RELEASING SYSTEM TRANSMEMBRANE PROTEIN LOLE"/>
    <property type="match status" value="1"/>
</dbReference>
<proteinExistence type="predicted"/>
<protein>
    <submittedName>
        <fullName evidence="8">ABC transporter, permease protein</fullName>
    </submittedName>
</protein>
<accession>A0A1W1CD84</accession>
<feature type="domain" description="ABC3 transporter permease C-terminal" evidence="7">
    <location>
        <begin position="259"/>
        <end position="384"/>
    </location>
</feature>
<evidence type="ECO:0000256" key="3">
    <source>
        <dbReference type="ARBA" id="ARBA00022692"/>
    </source>
</evidence>
<dbReference type="GO" id="GO:0098797">
    <property type="term" value="C:plasma membrane protein complex"/>
    <property type="evidence" value="ECO:0007669"/>
    <property type="project" value="TreeGrafter"/>
</dbReference>
<dbReference type="AlphaFoldDB" id="A0A1W1CD84"/>
<evidence type="ECO:0000256" key="5">
    <source>
        <dbReference type="ARBA" id="ARBA00023136"/>
    </source>
</evidence>
<reference evidence="8" key="1">
    <citation type="submission" date="2016-10" db="EMBL/GenBank/DDBJ databases">
        <authorList>
            <person name="de Groot N.N."/>
        </authorList>
    </citation>
    <scope>NUCLEOTIDE SEQUENCE</scope>
</reference>
<evidence type="ECO:0000313" key="8">
    <source>
        <dbReference type="EMBL" id="SFV63788.1"/>
    </source>
</evidence>
<keyword evidence="5 6" id="KW-0472">Membrane</keyword>
<dbReference type="PANTHER" id="PTHR30489:SF0">
    <property type="entry name" value="LIPOPROTEIN-RELEASING SYSTEM TRANSMEMBRANE PROTEIN LOLE"/>
    <property type="match status" value="1"/>
</dbReference>
<keyword evidence="3 6" id="KW-0812">Transmembrane</keyword>
<evidence type="ECO:0000256" key="4">
    <source>
        <dbReference type="ARBA" id="ARBA00022989"/>
    </source>
</evidence>
<evidence type="ECO:0000256" key="2">
    <source>
        <dbReference type="ARBA" id="ARBA00022475"/>
    </source>
</evidence>
<dbReference type="InterPro" id="IPR003838">
    <property type="entry name" value="ABC3_permease_C"/>
</dbReference>
<dbReference type="Pfam" id="PF02687">
    <property type="entry name" value="FtsX"/>
    <property type="match status" value="1"/>
</dbReference>
<keyword evidence="4 6" id="KW-1133">Transmembrane helix</keyword>
<dbReference type="InterPro" id="IPR051447">
    <property type="entry name" value="Lipoprotein-release_system"/>
</dbReference>
<feature type="transmembrane region" description="Helical" evidence="6">
    <location>
        <begin position="21"/>
        <end position="41"/>
    </location>
</feature>
<sequence>MTNNAFWHFLTLQLFKERTKHFSVIIISIMLITLVSSVLFISSSIRFSLEKTLNVQPDFVVSRLQGGRVAPTPLVWSDELLEIYGITQVTPRIYGRYYFTPKEKSFLIIGVDFMEESSHKLLQKLIETTDIKAFLKGKQMLVGNGVKSYLNAHFYTKNYHFLTPSGTFEEVNIFHVLPQQSNLLANDMIIMPIDLARKILGYKAGEVSDIIFNVPNPQEWDMITDKLLSLHYDLQVVNKKEVRKSYENLYNYKGGLFLMLFIIVLGTFALILYQRYHMVYSSQRRHIGLLRALGWSVNDVLKLKFMETLVIIISSFIIGVFIAYIYVFILGAPLLKEIFLGGENLKNHLFFVPVIDFSILASIFLIYALPFVAAILIPVWRVSITDPKEAML</sequence>
<evidence type="ECO:0000256" key="1">
    <source>
        <dbReference type="ARBA" id="ARBA00004651"/>
    </source>
</evidence>
<evidence type="ECO:0000259" key="7">
    <source>
        <dbReference type="Pfam" id="PF02687"/>
    </source>
</evidence>
<evidence type="ECO:0000256" key="6">
    <source>
        <dbReference type="SAM" id="Phobius"/>
    </source>
</evidence>
<comment type="subcellular location">
    <subcellularLocation>
        <location evidence="1">Cell membrane</location>
        <topology evidence="1">Multi-pass membrane protein</topology>
    </subcellularLocation>
</comment>
<dbReference type="GO" id="GO:0044874">
    <property type="term" value="P:lipoprotein localization to outer membrane"/>
    <property type="evidence" value="ECO:0007669"/>
    <property type="project" value="TreeGrafter"/>
</dbReference>
<name>A0A1W1CD84_9ZZZZ</name>
<feature type="transmembrane region" description="Helical" evidence="6">
    <location>
        <begin position="309"/>
        <end position="329"/>
    </location>
</feature>
<keyword evidence="2" id="KW-1003">Cell membrane</keyword>